<keyword evidence="2" id="KW-0812">Transmembrane</keyword>
<feature type="region of interest" description="Disordered" evidence="1">
    <location>
        <begin position="1"/>
        <end position="20"/>
    </location>
</feature>
<evidence type="ECO:0000256" key="2">
    <source>
        <dbReference type="SAM" id="Phobius"/>
    </source>
</evidence>
<reference evidence="3 4" key="1">
    <citation type="submission" date="2014-04" db="EMBL/GenBank/DDBJ databases">
        <authorList>
            <consortium name="DOE Joint Genome Institute"/>
            <person name="Kuo A."/>
            <person name="Zuccaro A."/>
            <person name="Kohler A."/>
            <person name="Nagy L.G."/>
            <person name="Floudas D."/>
            <person name="Copeland A."/>
            <person name="Barry K.W."/>
            <person name="Cichocki N."/>
            <person name="Veneault-Fourrey C."/>
            <person name="LaButti K."/>
            <person name="Lindquist E.A."/>
            <person name="Lipzen A."/>
            <person name="Lundell T."/>
            <person name="Morin E."/>
            <person name="Murat C."/>
            <person name="Sun H."/>
            <person name="Tunlid A."/>
            <person name="Henrissat B."/>
            <person name="Grigoriev I.V."/>
            <person name="Hibbett D.S."/>
            <person name="Martin F."/>
            <person name="Nordberg H.P."/>
            <person name="Cantor M.N."/>
            <person name="Hua S.X."/>
        </authorList>
    </citation>
    <scope>NUCLEOTIDE SEQUENCE [LARGE SCALE GENOMIC DNA]</scope>
    <source>
        <strain evidence="3 4">MAFF 305830</strain>
    </source>
</reference>
<name>A0A0C2XAC6_SERVB</name>
<dbReference type="HOGENOM" id="CLU_746320_0_0_1"/>
<dbReference type="AlphaFoldDB" id="A0A0C2XAC6"/>
<gene>
    <name evidence="3" type="ORF">M408DRAFT_25567</name>
</gene>
<accession>A0A0C2XAC6</accession>
<feature type="transmembrane region" description="Helical" evidence="2">
    <location>
        <begin position="233"/>
        <end position="257"/>
    </location>
</feature>
<proteinExistence type="predicted"/>
<evidence type="ECO:0000313" key="3">
    <source>
        <dbReference type="EMBL" id="KIM26127.1"/>
    </source>
</evidence>
<organism evidence="3 4">
    <name type="scientific">Serendipita vermifera MAFF 305830</name>
    <dbReference type="NCBI Taxonomy" id="933852"/>
    <lineage>
        <taxon>Eukaryota</taxon>
        <taxon>Fungi</taxon>
        <taxon>Dikarya</taxon>
        <taxon>Basidiomycota</taxon>
        <taxon>Agaricomycotina</taxon>
        <taxon>Agaricomycetes</taxon>
        <taxon>Sebacinales</taxon>
        <taxon>Serendipitaceae</taxon>
        <taxon>Serendipita</taxon>
    </lineage>
</organism>
<sequence>MQSNPIRYDDFRASNQGFGDSGGPWETRFVGDPDSAQCGSTRETWCDGVCLECRIYPPAEAGTYHLTYITNISVNMAQYGEANSLDFTWSYWPLYTGSNIQSGSLFPIRSQISDISYNDTMISTDFSWFHGGAHSWIGSPMISHNGTVTVNRGLDSNIGYIGIVIYYEPKATSHTETINHFIKDINFNITTPMQTTAPMATPVSSKPSQSGQVIGAVVINPNLQNSQQPTIPIAAIAGAAVGSVVLVALFVIAFVLYRRKRRNIVITHLEEQNAIPTAYPFREQGRPSNAISLVDVPFAIPSVPDMSSSTPHSISSTNPTTSPYSTSLPSMAFTRAQARRLWASCPTIHPRYSESDHASNLEPNVSVVVPP</sequence>
<keyword evidence="4" id="KW-1185">Reference proteome</keyword>
<evidence type="ECO:0000313" key="4">
    <source>
        <dbReference type="Proteomes" id="UP000054097"/>
    </source>
</evidence>
<reference evidence="4" key="2">
    <citation type="submission" date="2015-01" db="EMBL/GenBank/DDBJ databases">
        <title>Evolutionary Origins and Diversification of the Mycorrhizal Mutualists.</title>
        <authorList>
            <consortium name="DOE Joint Genome Institute"/>
            <consortium name="Mycorrhizal Genomics Consortium"/>
            <person name="Kohler A."/>
            <person name="Kuo A."/>
            <person name="Nagy L.G."/>
            <person name="Floudas D."/>
            <person name="Copeland A."/>
            <person name="Barry K.W."/>
            <person name="Cichocki N."/>
            <person name="Veneault-Fourrey C."/>
            <person name="LaButti K."/>
            <person name="Lindquist E.A."/>
            <person name="Lipzen A."/>
            <person name="Lundell T."/>
            <person name="Morin E."/>
            <person name="Murat C."/>
            <person name="Riley R."/>
            <person name="Ohm R."/>
            <person name="Sun H."/>
            <person name="Tunlid A."/>
            <person name="Henrissat B."/>
            <person name="Grigoriev I.V."/>
            <person name="Hibbett D.S."/>
            <person name="Martin F."/>
        </authorList>
    </citation>
    <scope>NUCLEOTIDE SEQUENCE [LARGE SCALE GENOMIC DNA]</scope>
    <source>
        <strain evidence="4">MAFF 305830</strain>
    </source>
</reference>
<feature type="region of interest" description="Disordered" evidence="1">
    <location>
        <begin position="307"/>
        <end position="328"/>
    </location>
</feature>
<keyword evidence="2" id="KW-0472">Membrane</keyword>
<keyword evidence="2" id="KW-1133">Transmembrane helix</keyword>
<dbReference type="Proteomes" id="UP000054097">
    <property type="component" value="Unassembled WGS sequence"/>
</dbReference>
<protein>
    <submittedName>
        <fullName evidence="3">Uncharacterized protein</fullName>
    </submittedName>
</protein>
<evidence type="ECO:0000256" key="1">
    <source>
        <dbReference type="SAM" id="MobiDB-lite"/>
    </source>
</evidence>
<dbReference type="EMBL" id="KN824308">
    <property type="protein sequence ID" value="KIM26127.1"/>
    <property type="molecule type" value="Genomic_DNA"/>
</dbReference>
<dbReference type="OrthoDB" id="3166475at2759"/>